<name>A0ABN3W4N4_9ACTN</name>
<organism evidence="1 2">
    <name type="scientific">Streptosporangium fragile</name>
    <dbReference type="NCBI Taxonomy" id="46186"/>
    <lineage>
        <taxon>Bacteria</taxon>
        <taxon>Bacillati</taxon>
        <taxon>Actinomycetota</taxon>
        <taxon>Actinomycetes</taxon>
        <taxon>Streptosporangiales</taxon>
        <taxon>Streptosporangiaceae</taxon>
        <taxon>Streptosporangium</taxon>
    </lineage>
</organism>
<reference evidence="1 2" key="1">
    <citation type="journal article" date="2019" name="Int. J. Syst. Evol. Microbiol.">
        <title>The Global Catalogue of Microorganisms (GCM) 10K type strain sequencing project: providing services to taxonomists for standard genome sequencing and annotation.</title>
        <authorList>
            <consortium name="The Broad Institute Genomics Platform"/>
            <consortium name="The Broad Institute Genome Sequencing Center for Infectious Disease"/>
            <person name="Wu L."/>
            <person name="Ma J."/>
        </authorList>
    </citation>
    <scope>NUCLEOTIDE SEQUENCE [LARGE SCALE GENOMIC DNA]</scope>
    <source>
        <strain evidence="1 2">JCM 6242</strain>
    </source>
</reference>
<gene>
    <name evidence="1" type="ORF">GCM10010517_59340</name>
</gene>
<proteinExistence type="predicted"/>
<dbReference type="EMBL" id="BAAAVI010000053">
    <property type="protein sequence ID" value="GAA2894617.1"/>
    <property type="molecule type" value="Genomic_DNA"/>
</dbReference>
<dbReference type="Proteomes" id="UP001500831">
    <property type="component" value="Unassembled WGS sequence"/>
</dbReference>
<sequence length="137" mass="15159">MVLINLQIHFYGLTFEELYKFVNAARATGVDPSSEVPLAEREDDYERVTTVTGFQLALNDRTFKGFPEPLSADEAQQLSTVLDRLLTAEDPQNSVQMSCCGGIDFGRPGILLQRSDSAFATCAAVKIRNIVRPCPCR</sequence>
<protein>
    <submittedName>
        <fullName evidence="1">Uncharacterized protein</fullName>
    </submittedName>
</protein>
<evidence type="ECO:0000313" key="2">
    <source>
        <dbReference type="Proteomes" id="UP001500831"/>
    </source>
</evidence>
<dbReference type="RefSeq" id="WP_344978458.1">
    <property type="nucleotide sequence ID" value="NZ_BAAAVI010000053.1"/>
</dbReference>
<comment type="caution">
    <text evidence="1">The sequence shown here is derived from an EMBL/GenBank/DDBJ whole genome shotgun (WGS) entry which is preliminary data.</text>
</comment>
<accession>A0ABN3W4N4</accession>
<evidence type="ECO:0000313" key="1">
    <source>
        <dbReference type="EMBL" id="GAA2894617.1"/>
    </source>
</evidence>
<keyword evidence="2" id="KW-1185">Reference proteome</keyword>